<dbReference type="SUPFAM" id="SSF51735">
    <property type="entry name" value="NAD(P)-binding Rossmann-fold domains"/>
    <property type="match status" value="1"/>
</dbReference>
<keyword evidence="2" id="KW-0560">Oxidoreductase</keyword>
<organism evidence="3 4">
    <name type="scientific">Streptomyces caeruleatus</name>
    <dbReference type="NCBI Taxonomy" id="661399"/>
    <lineage>
        <taxon>Bacteria</taxon>
        <taxon>Bacillati</taxon>
        <taxon>Actinomycetota</taxon>
        <taxon>Actinomycetes</taxon>
        <taxon>Kitasatosporales</taxon>
        <taxon>Streptomycetaceae</taxon>
        <taxon>Streptomyces</taxon>
    </lineage>
</organism>
<dbReference type="OrthoDB" id="4481821at2"/>
<dbReference type="STRING" id="661399.AQJ67_43930"/>
<evidence type="ECO:0008006" key="5">
    <source>
        <dbReference type="Google" id="ProtNLM"/>
    </source>
</evidence>
<evidence type="ECO:0000256" key="1">
    <source>
        <dbReference type="ARBA" id="ARBA00006484"/>
    </source>
</evidence>
<dbReference type="InterPro" id="IPR020904">
    <property type="entry name" value="Sc_DH/Rdtase_CS"/>
</dbReference>
<dbReference type="InterPro" id="IPR036291">
    <property type="entry name" value="NAD(P)-bd_dom_sf"/>
</dbReference>
<accession>A0A101TE06</accession>
<proteinExistence type="inferred from homology"/>
<reference evidence="3 4" key="1">
    <citation type="submission" date="2015-10" db="EMBL/GenBank/DDBJ databases">
        <title>Draft genome sequence of Streptomyces caeruleatus NRRL B-24802, type strain for the species Streptomyces caeruleatus.</title>
        <authorList>
            <person name="Ruckert C."/>
            <person name="Winkler A."/>
            <person name="Kalinowski J."/>
            <person name="Kampfer P."/>
            <person name="Glaeser S."/>
        </authorList>
    </citation>
    <scope>NUCLEOTIDE SEQUENCE [LARGE SCALE GENOMIC DNA]</scope>
    <source>
        <strain evidence="3 4">NRRL B-24802</strain>
    </source>
</reference>
<dbReference type="PRINTS" id="PR00081">
    <property type="entry name" value="GDHRDH"/>
</dbReference>
<dbReference type="GO" id="GO:0016491">
    <property type="term" value="F:oxidoreductase activity"/>
    <property type="evidence" value="ECO:0007669"/>
    <property type="project" value="UniProtKB-KW"/>
</dbReference>
<name>A0A101TE06_9ACTN</name>
<keyword evidence="4" id="KW-1185">Reference proteome</keyword>
<comment type="similarity">
    <text evidence="1">Belongs to the short-chain dehydrogenases/reductases (SDR) family.</text>
</comment>
<evidence type="ECO:0000313" key="3">
    <source>
        <dbReference type="EMBL" id="KUN90522.1"/>
    </source>
</evidence>
<comment type="caution">
    <text evidence="3">The sequence shown here is derived from an EMBL/GenBank/DDBJ whole genome shotgun (WGS) entry which is preliminary data.</text>
</comment>
<dbReference type="PANTHER" id="PTHR43639">
    <property type="entry name" value="OXIDOREDUCTASE, SHORT-CHAIN DEHYDROGENASE/REDUCTASE FAMILY (AFU_ORTHOLOGUE AFUA_5G02870)"/>
    <property type="match status" value="1"/>
</dbReference>
<dbReference type="Gene3D" id="3.40.50.720">
    <property type="entry name" value="NAD(P)-binding Rossmann-like Domain"/>
    <property type="match status" value="1"/>
</dbReference>
<dbReference type="CDD" id="cd05233">
    <property type="entry name" value="SDR_c"/>
    <property type="match status" value="1"/>
</dbReference>
<dbReference type="Proteomes" id="UP000053429">
    <property type="component" value="Unassembled WGS sequence"/>
</dbReference>
<gene>
    <name evidence="3" type="ORF">AQJ67_43930</name>
</gene>
<sequence>MSDQHTTLITGASSGIGRATARALARPGHRLLLGYATGEDRIRQVAGELQRTTGAECVPVRADLRDPEAAVDSCMAAVERAGRIDCLVNNAGVNDRSAADALELKRADEVFAVNALAPMALASAVGHHMIRGGVRGSIVNVTSVHETVPITGGALYCASKAALGMVTKVLALEFGRYGIRVNSVAPGETATAMNGVHDEDAYREISRPDIPLGRPAGVEEIASLIAHLAGPGAGYITGASVLADGGLALTAAEANARHAFTTVPPRENPPA</sequence>
<dbReference type="EMBL" id="LMWY01000075">
    <property type="protein sequence ID" value="KUN90522.1"/>
    <property type="molecule type" value="Genomic_DNA"/>
</dbReference>
<evidence type="ECO:0000256" key="2">
    <source>
        <dbReference type="ARBA" id="ARBA00023002"/>
    </source>
</evidence>
<dbReference type="PRINTS" id="PR00080">
    <property type="entry name" value="SDRFAMILY"/>
</dbReference>
<dbReference type="AlphaFoldDB" id="A0A101TE06"/>
<dbReference type="FunFam" id="3.40.50.720:FF:000084">
    <property type="entry name" value="Short-chain dehydrogenase reductase"/>
    <property type="match status" value="1"/>
</dbReference>
<dbReference type="PANTHER" id="PTHR43639:SF1">
    <property type="entry name" value="SHORT-CHAIN DEHYDROGENASE_REDUCTASE FAMILY PROTEIN"/>
    <property type="match status" value="1"/>
</dbReference>
<dbReference type="InterPro" id="IPR002347">
    <property type="entry name" value="SDR_fam"/>
</dbReference>
<dbReference type="RefSeq" id="WP_062725760.1">
    <property type="nucleotide sequence ID" value="NZ_KQ948955.1"/>
</dbReference>
<protein>
    <recommendedName>
        <fullName evidence="5">Oxidoreductase</fullName>
    </recommendedName>
</protein>
<evidence type="ECO:0000313" key="4">
    <source>
        <dbReference type="Proteomes" id="UP000053429"/>
    </source>
</evidence>
<dbReference type="PROSITE" id="PS00061">
    <property type="entry name" value="ADH_SHORT"/>
    <property type="match status" value="1"/>
</dbReference>
<dbReference type="Pfam" id="PF13561">
    <property type="entry name" value="adh_short_C2"/>
    <property type="match status" value="1"/>
</dbReference>